<proteinExistence type="predicted"/>
<evidence type="ECO:0000313" key="3">
    <source>
        <dbReference type="Proteomes" id="UP000190166"/>
    </source>
</evidence>
<protein>
    <submittedName>
        <fullName evidence="2">Suppressor of fused protein (SUFU)</fullName>
    </submittedName>
</protein>
<sequence length="371" mass="41907">MSEPVMLIDQPNNRGTLYAVVEQDDRVAYFYLYPSELLTTKYSPRPCWLRNLQPAPAKKDVAAMKEGMAPMLEAAYCNHPQGLEPLEKERLTIVWTEEGDGAAVLYDNEILGVIPGWSLYNDEHAVAYAADCTGAGENDRLMPLGKRGANAMYERIDQAIAFWKDWEGEASQAWSILQDQYLKAYEAEFGPIQQYYAIDGGQWPPMALGKFEKEDVVYLLTLGISIRPMPWVELLYSDRAPGFRRMELAMAVSKKDFTDKEIMAMAGLMSGMADRPWKQITWLGEGHTVSSEELPAPFESVVVSSALYNGPVIGLPEVYGDKVNLYWLAPITKLEREYAHSRPNAGYDLLEKMIHHNLNHIVTRRSELPSD</sequence>
<evidence type="ECO:0000313" key="2">
    <source>
        <dbReference type="EMBL" id="SKD06824.1"/>
    </source>
</evidence>
<dbReference type="InterPro" id="IPR020941">
    <property type="entry name" value="SUFU-like_domain"/>
</dbReference>
<evidence type="ECO:0000259" key="1">
    <source>
        <dbReference type="Pfam" id="PF05076"/>
    </source>
</evidence>
<organism evidence="2 3">
    <name type="scientific">Chitinophaga ginsengisegetis</name>
    <dbReference type="NCBI Taxonomy" id="393003"/>
    <lineage>
        <taxon>Bacteria</taxon>
        <taxon>Pseudomonadati</taxon>
        <taxon>Bacteroidota</taxon>
        <taxon>Chitinophagia</taxon>
        <taxon>Chitinophagales</taxon>
        <taxon>Chitinophagaceae</taxon>
        <taxon>Chitinophaga</taxon>
    </lineage>
</organism>
<gene>
    <name evidence="2" type="ORF">SAMN05660461_3572</name>
</gene>
<feature type="domain" description="Suppressor of fused-like" evidence="1">
    <location>
        <begin position="212"/>
        <end position="356"/>
    </location>
</feature>
<dbReference type="EMBL" id="FUZZ01000002">
    <property type="protein sequence ID" value="SKD06824.1"/>
    <property type="molecule type" value="Genomic_DNA"/>
</dbReference>
<dbReference type="Pfam" id="PF05076">
    <property type="entry name" value="SUFU"/>
    <property type="match status" value="1"/>
</dbReference>
<dbReference type="AlphaFoldDB" id="A0A1T5P291"/>
<reference evidence="2 3" key="1">
    <citation type="submission" date="2017-02" db="EMBL/GenBank/DDBJ databases">
        <authorList>
            <person name="Peterson S.W."/>
        </authorList>
    </citation>
    <scope>NUCLEOTIDE SEQUENCE [LARGE SCALE GENOMIC DNA]</scope>
    <source>
        <strain evidence="2 3">DSM 18108</strain>
    </source>
</reference>
<keyword evidence="3" id="KW-1185">Reference proteome</keyword>
<name>A0A1T5P291_9BACT</name>
<accession>A0A1T5P291</accession>
<dbReference type="Proteomes" id="UP000190166">
    <property type="component" value="Unassembled WGS sequence"/>
</dbReference>
<dbReference type="STRING" id="393003.SAMN05660461_3572"/>
<dbReference type="RefSeq" id="WP_079470835.1">
    <property type="nucleotide sequence ID" value="NZ_FUZZ01000002.1"/>
</dbReference>